<accession>W4PYE3</accession>
<evidence type="ECO:0000256" key="12">
    <source>
        <dbReference type="ARBA" id="ARBA00023251"/>
    </source>
</evidence>
<evidence type="ECO:0000256" key="5">
    <source>
        <dbReference type="ARBA" id="ARBA00022475"/>
    </source>
</evidence>
<keyword evidence="10 17" id="KW-1133">Transmembrane helix</keyword>
<feature type="transmembrane region" description="Helical" evidence="17">
    <location>
        <begin position="6"/>
        <end position="30"/>
    </location>
</feature>
<dbReference type="HAMAP" id="MF_01006">
    <property type="entry name" value="Undec_diphosphatase"/>
    <property type="match status" value="1"/>
</dbReference>
<evidence type="ECO:0000256" key="10">
    <source>
        <dbReference type="ARBA" id="ARBA00022989"/>
    </source>
</evidence>
<dbReference type="GO" id="GO:0046677">
    <property type="term" value="P:response to antibiotic"/>
    <property type="evidence" value="ECO:0007669"/>
    <property type="project" value="UniProtKB-UniRule"/>
</dbReference>
<dbReference type="GO" id="GO:0009252">
    <property type="term" value="P:peptidoglycan biosynthetic process"/>
    <property type="evidence" value="ECO:0007669"/>
    <property type="project" value="UniProtKB-KW"/>
</dbReference>
<evidence type="ECO:0000256" key="17">
    <source>
        <dbReference type="HAMAP-Rule" id="MF_01006"/>
    </source>
</evidence>
<dbReference type="Proteomes" id="UP000018890">
    <property type="component" value="Unassembled WGS sequence"/>
</dbReference>
<feature type="transmembrane region" description="Helical" evidence="17">
    <location>
        <begin position="220"/>
        <end position="240"/>
    </location>
</feature>
<feature type="transmembrane region" description="Helical" evidence="17">
    <location>
        <begin position="42"/>
        <end position="62"/>
    </location>
</feature>
<evidence type="ECO:0000256" key="14">
    <source>
        <dbReference type="ARBA" id="ARBA00032707"/>
    </source>
</evidence>
<evidence type="ECO:0000256" key="7">
    <source>
        <dbReference type="ARBA" id="ARBA00022801"/>
    </source>
</evidence>
<dbReference type="EC" id="3.6.1.27" evidence="3 17"/>
<comment type="miscellaneous">
    <text evidence="17">Bacitracin is thought to be involved in the inhibition of peptidoglycan synthesis by sequestering undecaprenyl diphosphate, thereby reducing the pool of lipid carrier available.</text>
</comment>
<dbReference type="OrthoDB" id="9808289at2"/>
<evidence type="ECO:0000256" key="6">
    <source>
        <dbReference type="ARBA" id="ARBA00022692"/>
    </source>
</evidence>
<evidence type="ECO:0000256" key="1">
    <source>
        <dbReference type="ARBA" id="ARBA00004651"/>
    </source>
</evidence>
<evidence type="ECO:0000256" key="3">
    <source>
        <dbReference type="ARBA" id="ARBA00012374"/>
    </source>
</evidence>
<comment type="function">
    <text evidence="17">Catalyzes the dephosphorylation of undecaprenyl diphosphate (UPP). Confers resistance to bacitracin.</text>
</comment>
<dbReference type="InterPro" id="IPR003824">
    <property type="entry name" value="UppP"/>
</dbReference>
<feature type="transmembrane region" description="Helical" evidence="17">
    <location>
        <begin position="190"/>
        <end position="208"/>
    </location>
</feature>
<comment type="subcellular location">
    <subcellularLocation>
        <location evidence="1 17">Cell membrane</location>
        <topology evidence="1 17">Multi-pass membrane protein</topology>
    </subcellularLocation>
</comment>
<keyword evidence="19" id="KW-1185">Reference proteome</keyword>
<feature type="transmembrane region" description="Helical" evidence="17">
    <location>
        <begin position="252"/>
        <end position="269"/>
    </location>
</feature>
<evidence type="ECO:0000256" key="2">
    <source>
        <dbReference type="ARBA" id="ARBA00010621"/>
    </source>
</evidence>
<evidence type="ECO:0000256" key="16">
    <source>
        <dbReference type="ARBA" id="ARBA00047594"/>
    </source>
</evidence>
<keyword evidence="13 17" id="KW-0961">Cell wall biogenesis/degradation</keyword>
<evidence type="ECO:0000256" key="9">
    <source>
        <dbReference type="ARBA" id="ARBA00022984"/>
    </source>
</evidence>
<name>W4PYE3_9BACI</name>
<feature type="transmembrane region" description="Helical" evidence="17">
    <location>
        <begin position="116"/>
        <end position="136"/>
    </location>
</feature>
<keyword evidence="8 17" id="KW-0133">Cell shape</keyword>
<dbReference type="GO" id="GO:0008360">
    <property type="term" value="P:regulation of cell shape"/>
    <property type="evidence" value="ECO:0007669"/>
    <property type="project" value="UniProtKB-KW"/>
</dbReference>
<dbReference type="AlphaFoldDB" id="W4PYE3"/>
<dbReference type="EMBL" id="BAUT01000004">
    <property type="protein sequence ID" value="GAE24752.1"/>
    <property type="molecule type" value="Genomic_DNA"/>
</dbReference>
<sequence length="270" mass="30055">MNWWEALLIGFIQGISEFLPISSTALLLIIQRLLDIPIGQNFKLAFETFLHIASVLAVIVYFRHELTKILLDFFSYLLTKRSTAKTNFRFVLLLILSMIITISLGKAIETFLGEQLTTPATIGVSLIITGLSLILIEHGLNEGGRTTSKLTWKDGLFIGFGQALSLIPGVSRTGSTLFTALFIGLSKDTALRYSFFLSIPVFVGMSIVKSPELIKSYTEISMVALCTAFLSSFIFALIGIKWFISMLQNTKLTYFAFYCIGLGVITWVYL</sequence>
<evidence type="ECO:0000313" key="19">
    <source>
        <dbReference type="Proteomes" id="UP000018890"/>
    </source>
</evidence>
<comment type="catalytic activity">
    <reaction evidence="16 17">
        <text>di-trans,octa-cis-undecaprenyl diphosphate + H2O = di-trans,octa-cis-undecaprenyl phosphate + phosphate + H(+)</text>
        <dbReference type="Rhea" id="RHEA:28094"/>
        <dbReference type="ChEBI" id="CHEBI:15377"/>
        <dbReference type="ChEBI" id="CHEBI:15378"/>
        <dbReference type="ChEBI" id="CHEBI:43474"/>
        <dbReference type="ChEBI" id="CHEBI:58405"/>
        <dbReference type="ChEBI" id="CHEBI:60392"/>
        <dbReference type="EC" id="3.6.1.27"/>
    </reaction>
</comment>
<dbReference type="GO" id="GO:0005886">
    <property type="term" value="C:plasma membrane"/>
    <property type="evidence" value="ECO:0007669"/>
    <property type="project" value="UniProtKB-SubCell"/>
</dbReference>
<keyword evidence="5 17" id="KW-1003">Cell membrane</keyword>
<keyword evidence="9 17" id="KW-0573">Peptidoglycan synthesis</keyword>
<feature type="transmembrane region" description="Helical" evidence="17">
    <location>
        <begin position="86"/>
        <end position="104"/>
    </location>
</feature>
<proteinExistence type="inferred from homology"/>
<keyword evidence="7 17" id="KW-0378">Hydrolase</keyword>
<reference evidence="18" key="1">
    <citation type="journal article" date="2014" name="Genome Announc.">
        <title>Draft Genome Sequences of Three Alkaliphilic Bacillus Strains, Bacillus wakoensis JCM 9140T, Bacillus akibai JCM 9157T, and Bacillus hemicellulosilyticus JCM 9152T.</title>
        <authorList>
            <person name="Yuki M."/>
            <person name="Oshima K."/>
            <person name="Suda W."/>
            <person name="Oshida Y."/>
            <person name="Kitamura K."/>
            <person name="Iida T."/>
            <person name="Hattori M."/>
            <person name="Ohkuma M."/>
        </authorList>
    </citation>
    <scope>NUCLEOTIDE SEQUENCE [LARGE SCALE GENOMIC DNA]</scope>
    <source>
        <strain evidence="18">JCM 9140</strain>
    </source>
</reference>
<evidence type="ECO:0000256" key="8">
    <source>
        <dbReference type="ARBA" id="ARBA00022960"/>
    </source>
</evidence>
<keyword evidence="11 17" id="KW-0472">Membrane</keyword>
<dbReference type="STRING" id="1236970.JCM9140_704"/>
<comment type="similarity">
    <text evidence="2 17">Belongs to the UppP family.</text>
</comment>
<evidence type="ECO:0000256" key="4">
    <source>
        <dbReference type="ARBA" id="ARBA00021581"/>
    </source>
</evidence>
<comment type="caution">
    <text evidence="18">The sequence shown here is derived from an EMBL/GenBank/DDBJ whole genome shotgun (WGS) entry which is preliminary data.</text>
</comment>
<dbReference type="PANTHER" id="PTHR30622:SF2">
    <property type="entry name" value="UNDECAPRENYL-DIPHOSPHATASE"/>
    <property type="match status" value="1"/>
</dbReference>
<evidence type="ECO:0000256" key="13">
    <source>
        <dbReference type="ARBA" id="ARBA00023316"/>
    </source>
</evidence>
<dbReference type="GO" id="GO:0071555">
    <property type="term" value="P:cell wall organization"/>
    <property type="evidence" value="ECO:0007669"/>
    <property type="project" value="UniProtKB-KW"/>
</dbReference>
<dbReference type="PANTHER" id="PTHR30622">
    <property type="entry name" value="UNDECAPRENYL-DIPHOSPHATASE"/>
    <property type="match status" value="1"/>
</dbReference>
<protein>
    <recommendedName>
        <fullName evidence="4 17">Undecaprenyl-diphosphatase</fullName>
        <ecNumber evidence="3 17">3.6.1.27</ecNumber>
    </recommendedName>
    <alternativeName>
        <fullName evidence="15 17">Bacitracin resistance protein</fullName>
    </alternativeName>
    <alternativeName>
        <fullName evidence="14 17">Undecaprenyl pyrophosphate phosphatase</fullName>
    </alternativeName>
</protein>
<evidence type="ECO:0000313" key="18">
    <source>
        <dbReference type="EMBL" id="GAE24752.1"/>
    </source>
</evidence>
<evidence type="ECO:0000256" key="11">
    <source>
        <dbReference type="ARBA" id="ARBA00023136"/>
    </source>
</evidence>
<organism evidence="18 19">
    <name type="scientific">Halalkalibacter wakoensis JCM 9140</name>
    <dbReference type="NCBI Taxonomy" id="1236970"/>
    <lineage>
        <taxon>Bacteria</taxon>
        <taxon>Bacillati</taxon>
        <taxon>Bacillota</taxon>
        <taxon>Bacilli</taxon>
        <taxon>Bacillales</taxon>
        <taxon>Bacillaceae</taxon>
        <taxon>Halalkalibacter</taxon>
    </lineage>
</organism>
<dbReference type="GO" id="GO:0050380">
    <property type="term" value="F:undecaprenyl-diphosphatase activity"/>
    <property type="evidence" value="ECO:0007669"/>
    <property type="project" value="UniProtKB-UniRule"/>
</dbReference>
<keyword evidence="6 17" id="KW-0812">Transmembrane</keyword>
<keyword evidence="12 17" id="KW-0046">Antibiotic resistance</keyword>
<dbReference type="RefSeq" id="WP_034742227.1">
    <property type="nucleotide sequence ID" value="NZ_BAUT01000004.1"/>
</dbReference>
<dbReference type="Pfam" id="PF02673">
    <property type="entry name" value="BacA"/>
    <property type="match status" value="1"/>
</dbReference>
<evidence type="ECO:0000256" key="15">
    <source>
        <dbReference type="ARBA" id="ARBA00032932"/>
    </source>
</evidence>
<gene>
    <name evidence="17" type="primary">uppP</name>
    <name evidence="18" type="ORF">JCM9140_704</name>
</gene>